<dbReference type="Proteomes" id="UP000240708">
    <property type="component" value="Unassembled WGS sequence"/>
</dbReference>
<gene>
    <name evidence="1" type="ORF">CLV48_101119</name>
</gene>
<organism evidence="1 2">
    <name type="scientific">Cecembia rubra</name>
    <dbReference type="NCBI Taxonomy" id="1485585"/>
    <lineage>
        <taxon>Bacteria</taxon>
        <taxon>Pseudomonadati</taxon>
        <taxon>Bacteroidota</taxon>
        <taxon>Cytophagia</taxon>
        <taxon>Cytophagales</taxon>
        <taxon>Cyclobacteriaceae</taxon>
        <taxon>Cecembia</taxon>
    </lineage>
</organism>
<name>A0A2P8ECL1_9BACT</name>
<sequence length="39" mass="4535">MEFQISPILFNKFNLVFLCQIFVLETKSGEVFSNLLLLV</sequence>
<proteinExistence type="predicted"/>
<reference evidence="1 2" key="1">
    <citation type="submission" date="2018-03" db="EMBL/GenBank/DDBJ databases">
        <title>Genomic Encyclopedia of Archaeal and Bacterial Type Strains, Phase II (KMG-II): from individual species to whole genera.</title>
        <authorList>
            <person name="Goeker M."/>
        </authorList>
    </citation>
    <scope>NUCLEOTIDE SEQUENCE [LARGE SCALE GENOMIC DNA]</scope>
    <source>
        <strain evidence="1 2">DSM 28057</strain>
    </source>
</reference>
<protein>
    <submittedName>
        <fullName evidence="1">Uncharacterized protein</fullName>
    </submittedName>
</protein>
<accession>A0A2P8ECL1</accession>
<keyword evidence="2" id="KW-1185">Reference proteome</keyword>
<dbReference type="AlphaFoldDB" id="A0A2P8ECL1"/>
<evidence type="ECO:0000313" key="1">
    <source>
        <dbReference type="EMBL" id="PSL07190.1"/>
    </source>
</evidence>
<comment type="caution">
    <text evidence="1">The sequence shown here is derived from an EMBL/GenBank/DDBJ whole genome shotgun (WGS) entry which is preliminary data.</text>
</comment>
<evidence type="ECO:0000313" key="2">
    <source>
        <dbReference type="Proteomes" id="UP000240708"/>
    </source>
</evidence>
<dbReference type="EMBL" id="PYGF01000001">
    <property type="protein sequence ID" value="PSL07190.1"/>
    <property type="molecule type" value="Genomic_DNA"/>
</dbReference>